<dbReference type="RefSeq" id="WP_317206950.1">
    <property type="nucleotide sequence ID" value="NZ_JAJJWI010000011.1"/>
</dbReference>
<comment type="caution">
    <text evidence="2">The sequence shown here is derived from an EMBL/GenBank/DDBJ whole genome shotgun (WGS) entry which is preliminary data.</text>
</comment>
<dbReference type="EMBL" id="JBHUHV010000059">
    <property type="protein sequence ID" value="MFD2069329.1"/>
    <property type="molecule type" value="Genomic_DNA"/>
</dbReference>
<protein>
    <submittedName>
        <fullName evidence="2">Prolyl oligopeptidase family serine peptidase</fullName>
    </submittedName>
</protein>
<evidence type="ECO:0000259" key="1">
    <source>
        <dbReference type="Pfam" id="PF00326"/>
    </source>
</evidence>
<evidence type="ECO:0000313" key="3">
    <source>
        <dbReference type="Proteomes" id="UP001597369"/>
    </source>
</evidence>
<proteinExistence type="predicted"/>
<dbReference type="Proteomes" id="UP001597369">
    <property type="component" value="Unassembled WGS sequence"/>
</dbReference>
<dbReference type="SUPFAM" id="SSF53474">
    <property type="entry name" value="alpha/beta-Hydrolases"/>
    <property type="match status" value="1"/>
</dbReference>
<dbReference type="InterPro" id="IPR029058">
    <property type="entry name" value="AB_hydrolase_fold"/>
</dbReference>
<accession>A0ABW4X3T1</accession>
<name>A0ABW4X3T1_9BACT</name>
<dbReference type="InterPro" id="IPR001375">
    <property type="entry name" value="Peptidase_S9_cat"/>
</dbReference>
<sequence>MLPICGGGEPSDGLKLVRMPIWAFHGAKDDIVPVEETLDMAEALKALGGNVEVTIYPDLKHDSWTKTYNNIKIYDWFMEHQKETSS</sequence>
<dbReference type="Pfam" id="PF00326">
    <property type="entry name" value="Peptidase_S9"/>
    <property type="match status" value="1"/>
</dbReference>
<organism evidence="2 3">
    <name type="scientific">Pontibacter silvestris</name>
    <dbReference type="NCBI Taxonomy" id="2305183"/>
    <lineage>
        <taxon>Bacteria</taxon>
        <taxon>Pseudomonadati</taxon>
        <taxon>Bacteroidota</taxon>
        <taxon>Cytophagia</taxon>
        <taxon>Cytophagales</taxon>
        <taxon>Hymenobacteraceae</taxon>
        <taxon>Pontibacter</taxon>
    </lineage>
</organism>
<evidence type="ECO:0000313" key="2">
    <source>
        <dbReference type="EMBL" id="MFD2069329.1"/>
    </source>
</evidence>
<reference evidence="3" key="1">
    <citation type="journal article" date="2019" name="Int. J. Syst. Evol. Microbiol.">
        <title>The Global Catalogue of Microorganisms (GCM) 10K type strain sequencing project: providing services to taxonomists for standard genome sequencing and annotation.</title>
        <authorList>
            <consortium name="The Broad Institute Genomics Platform"/>
            <consortium name="The Broad Institute Genome Sequencing Center for Infectious Disease"/>
            <person name="Wu L."/>
            <person name="Ma J."/>
        </authorList>
    </citation>
    <scope>NUCLEOTIDE SEQUENCE [LARGE SCALE GENOMIC DNA]</scope>
    <source>
        <strain evidence="3">JCM 16545</strain>
    </source>
</reference>
<feature type="domain" description="Peptidase S9 prolyl oligopeptidase catalytic" evidence="1">
    <location>
        <begin position="18"/>
        <end position="80"/>
    </location>
</feature>
<keyword evidence="3" id="KW-1185">Reference proteome</keyword>
<gene>
    <name evidence="2" type="ORF">ACFSKU_20770</name>
</gene>
<dbReference type="Gene3D" id="3.40.50.1820">
    <property type="entry name" value="alpha/beta hydrolase"/>
    <property type="match status" value="1"/>
</dbReference>